<evidence type="ECO:0000256" key="2">
    <source>
        <dbReference type="ARBA" id="ARBA00035880"/>
    </source>
</evidence>
<reference evidence="9" key="1">
    <citation type="submission" date="2020-07" db="EMBL/GenBank/DDBJ databases">
        <title>Huge and variable diversity of episymbiotic CPR bacteria and DPANN archaea in groundwater ecosystems.</title>
        <authorList>
            <person name="He C.Y."/>
            <person name="Keren R."/>
            <person name="Whittaker M."/>
            <person name="Farag I.F."/>
            <person name="Doudna J."/>
            <person name="Cate J.H.D."/>
            <person name="Banfield J.F."/>
        </authorList>
    </citation>
    <scope>NUCLEOTIDE SEQUENCE</scope>
    <source>
        <strain evidence="9">NC_groundwater_1664_Pr3_B-0.1um_52_9</strain>
    </source>
</reference>
<keyword evidence="1" id="KW-0378">Hydrolase</keyword>
<evidence type="ECO:0000256" key="6">
    <source>
        <dbReference type="ARBA" id="ARBA00040062"/>
    </source>
</evidence>
<dbReference type="Gene3D" id="3.10.129.10">
    <property type="entry name" value="Hotdog Thioesterase"/>
    <property type="match status" value="1"/>
</dbReference>
<evidence type="ECO:0000256" key="5">
    <source>
        <dbReference type="ARBA" id="ARBA00038894"/>
    </source>
</evidence>
<evidence type="ECO:0000256" key="7">
    <source>
        <dbReference type="ARBA" id="ARBA00048062"/>
    </source>
</evidence>
<proteinExistence type="inferred from homology"/>
<dbReference type="PANTHER" id="PTHR43240">
    <property type="entry name" value="1,4-DIHYDROXY-2-NAPHTHOYL-COA THIOESTERASE 1"/>
    <property type="match status" value="1"/>
</dbReference>
<accession>A0A9D6V4E6</accession>
<dbReference type="Pfam" id="PF03061">
    <property type="entry name" value="4HBT"/>
    <property type="match status" value="1"/>
</dbReference>
<sequence length="157" mass="17873">MEKRKITEQRADFLKTDYERGFIKFCGFKAVSAEWGRFQSRVEIMQEHRQQDGFIHAGVMATMADHTAGYSAFTTVPGNMQILTIEFKVNFLRPAFGDALVCYSRVIREGRQIIVSESEVFDVREGHEHAVAKAMVTLMAVPQDKLIKGKNRDKLLG</sequence>
<dbReference type="EMBL" id="JACRDE010000161">
    <property type="protein sequence ID" value="MBI5248962.1"/>
    <property type="molecule type" value="Genomic_DNA"/>
</dbReference>
<comment type="similarity">
    <text evidence="4">Belongs to the YigI thioesterase family.</text>
</comment>
<dbReference type="Proteomes" id="UP000807825">
    <property type="component" value="Unassembled WGS sequence"/>
</dbReference>
<dbReference type="PANTHER" id="PTHR43240:SF20">
    <property type="entry name" value="MEDIUM_LONG-CHAIN ACYL-COA THIOESTERASE YIGI"/>
    <property type="match status" value="1"/>
</dbReference>
<comment type="catalytic activity">
    <reaction evidence="2">
        <text>a fatty acyl-CoA + H2O = a fatty acid + CoA + H(+)</text>
        <dbReference type="Rhea" id="RHEA:16781"/>
        <dbReference type="ChEBI" id="CHEBI:15377"/>
        <dbReference type="ChEBI" id="CHEBI:15378"/>
        <dbReference type="ChEBI" id="CHEBI:28868"/>
        <dbReference type="ChEBI" id="CHEBI:57287"/>
        <dbReference type="ChEBI" id="CHEBI:77636"/>
        <dbReference type="EC" id="3.1.2.20"/>
    </reaction>
</comment>
<comment type="catalytic activity">
    <reaction evidence="7">
        <text>a medium-chain fatty acyl-CoA + H2O = a medium-chain fatty acid + CoA + H(+)</text>
        <dbReference type="Rhea" id="RHEA:68184"/>
        <dbReference type="ChEBI" id="CHEBI:15377"/>
        <dbReference type="ChEBI" id="CHEBI:15378"/>
        <dbReference type="ChEBI" id="CHEBI:57287"/>
        <dbReference type="ChEBI" id="CHEBI:59558"/>
        <dbReference type="ChEBI" id="CHEBI:90546"/>
    </reaction>
</comment>
<dbReference type="CDD" id="cd03443">
    <property type="entry name" value="PaaI_thioesterase"/>
    <property type="match status" value="1"/>
</dbReference>
<dbReference type="NCBIfam" id="TIGR00369">
    <property type="entry name" value="unchar_dom_1"/>
    <property type="match status" value="1"/>
</dbReference>
<dbReference type="InterPro" id="IPR003736">
    <property type="entry name" value="PAAI_dom"/>
</dbReference>
<feature type="domain" description="Thioesterase" evidence="8">
    <location>
        <begin position="53"/>
        <end position="122"/>
    </location>
</feature>
<comment type="caution">
    <text evidence="9">The sequence shown here is derived from an EMBL/GenBank/DDBJ whole genome shotgun (WGS) entry which is preliminary data.</text>
</comment>
<dbReference type="GO" id="GO:0047617">
    <property type="term" value="F:fatty acyl-CoA hydrolase activity"/>
    <property type="evidence" value="ECO:0007669"/>
    <property type="project" value="UniProtKB-EC"/>
</dbReference>
<gene>
    <name evidence="9" type="ORF">HY912_05655</name>
</gene>
<organism evidence="9 10">
    <name type="scientific">Desulfomonile tiedjei</name>
    <dbReference type="NCBI Taxonomy" id="2358"/>
    <lineage>
        <taxon>Bacteria</taxon>
        <taxon>Pseudomonadati</taxon>
        <taxon>Thermodesulfobacteriota</taxon>
        <taxon>Desulfomonilia</taxon>
        <taxon>Desulfomonilales</taxon>
        <taxon>Desulfomonilaceae</taxon>
        <taxon>Desulfomonile</taxon>
    </lineage>
</organism>
<evidence type="ECO:0000256" key="1">
    <source>
        <dbReference type="ARBA" id="ARBA00022801"/>
    </source>
</evidence>
<evidence type="ECO:0000313" key="10">
    <source>
        <dbReference type="Proteomes" id="UP000807825"/>
    </source>
</evidence>
<protein>
    <recommendedName>
        <fullName evidence="6">Medium/long-chain acyl-CoA thioesterase YigI</fullName>
        <ecNumber evidence="5">3.1.2.20</ecNumber>
    </recommendedName>
</protein>
<evidence type="ECO:0000256" key="3">
    <source>
        <dbReference type="ARBA" id="ARBA00036002"/>
    </source>
</evidence>
<name>A0A9D6V4E6_9BACT</name>
<dbReference type="InterPro" id="IPR006683">
    <property type="entry name" value="Thioestr_dom"/>
</dbReference>
<comment type="catalytic activity">
    <reaction evidence="3">
        <text>a long-chain fatty acyl-CoA + H2O = a long-chain fatty acid + CoA + H(+)</text>
        <dbReference type="Rhea" id="RHEA:67680"/>
        <dbReference type="ChEBI" id="CHEBI:15377"/>
        <dbReference type="ChEBI" id="CHEBI:15378"/>
        <dbReference type="ChEBI" id="CHEBI:57287"/>
        <dbReference type="ChEBI" id="CHEBI:57560"/>
        <dbReference type="ChEBI" id="CHEBI:83139"/>
    </reaction>
</comment>
<dbReference type="AlphaFoldDB" id="A0A9D6V4E6"/>
<evidence type="ECO:0000259" key="8">
    <source>
        <dbReference type="Pfam" id="PF03061"/>
    </source>
</evidence>
<evidence type="ECO:0000313" key="9">
    <source>
        <dbReference type="EMBL" id="MBI5248962.1"/>
    </source>
</evidence>
<dbReference type="SUPFAM" id="SSF54637">
    <property type="entry name" value="Thioesterase/thiol ester dehydrase-isomerase"/>
    <property type="match status" value="1"/>
</dbReference>
<evidence type="ECO:0000256" key="4">
    <source>
        <dbReference type="ARBA" id="ARBA00038381"/>
    </source>
</evidence>
<dbReference type="InterPro" id="IPR029069">
    <property type="entry name" value="HotDog_dom_sf"/>
</dbReference>
<dbReference type="EC" id="3.1.2.20" evidence="5"/>